<dbReference type="EMBL" id="QFQP01000001">
    <property type="protein sequence ID" value="PZR18460.1"/>
    <property type="molecule type" value="Genomic_DNA"/>
</dbReference>
<keyword evidence="2" id="KW-0472">Membrane</keyword>
<gene>
    <name evidence="3" type="ORF">DI536_00840</name>
</gene>
<feature type="compositionally biased region" description="Basic and acidic residues" evidence="1">
    <location>
        <begin position="12"/>
        <end position="22"/>
    </location>
</feature>
<dbReference type="AlphaFoldDB" id="A0A2W5TS77"/>
<proteinExistence type="predicted"/>
<feature type="compositionally biased region" description="Acidic residues" evidence="1">
    <location>
        <begin position="1"/>
        <end position="10"/>
    </location>
</feature>
<dbReference type="Proteomes" id="UP000249061">
    <property type="component" value="Unassembled WGS sequence"/>
</dbReference>
<reference evidence="3 4" key="1">
    <citation type="submission" date="2017-08" db="EMBL/GenBank/DDBJ databases">
        <title>Infants hospitalized years apart are colonized by the same room-sourced microbial strains.</title>
        <authorList>
            <person name="Brooks B."/>
            <person name="Olm M.R."/>
            <person name="Firek B.A."/>
            <person name="Baker R."/>
            <person name="Thomas B.C."/>
            <person name="Morowitz M.J."/>
            <person name="Banfield J.F."/>
        </authorList>
    </citation>
    <scope>NUCLEOTIDE SEQUENCE [LARGE SCALE GENOMIC DNA]</scope>
    <source>
        <strain evidence="3">S2_003_000_R2_14</strain>
    </source>
</reference>
<feature type="compositionally biased region" description="Basic residues" evidence="1">
    <location>
        <begin position="35"/>
        <end position="48"/>
    </location>
</feature>
<evidence type="ECO:0000313" key="4">
    <source>
        <dbReference type="Proteomes" id="UP000249061"/>
    </source>
</evidence>
<evidence type="ECO:0008006" key="5">
    <source>
        <dbReference type="Google" id="ProtNLM"/>
    </source>
</evidence>
<evidence type="ECO:0000256" key="2">
    <source>
        <dbReference type="SAM" id="Phobius"/>
    </source>
</evidence>
<feature type="region of interest" description="Disordered" evidence="1">
    <location>
        <begin position="1"/>
        <end position="53"/>
    </location>
</feature>
<sequence>MTDTTNEFEAEYALHPDAHLRDEEEADTMGATSPPRRHHGGPSVRRTFRRTERRSLIRQSVRGAVSSLTASTVMGGLLFAAQKLGLLGEDPPTKLTRKTLEHLDLKPRNEDLTLATVGLHMGYGAMVGAVSGPLLERIPNRSLRVLGGVATGAAVWVVSYAGWIPALGWMRSPQDDVPSSRPWVMLGAHLVFGGVLGASLPAAEHVHELDLDDDPHVEAIGLE</sequence>
<feature type="transmembrane region" description="Helical" evidence="2">
    <location>
        <begin position="112"/>
        <end position="131"/>
    </location>
</feature>
<protein>
    <recommendedName>
        <fullName evidence="5">DUF1440 domain-containing protein</fullName>
    </recommendedName>
</protein>
<organism evidence="3 4">
    <name type="scientific">Archangium gephyra</name>
    <dbReference type="NCBI Taxonomy" id="48"/>
    <lineage>
        <taxon>Bacteria</taxon>
        <taxon>Pseudomonadati</taxon>
        <taxon>Myxococcota</taxon>
        <taxon>Myxococcia</taxon>
        <taxon>Myxococcales</taxon>
        <taxon>Cystobacterineae</taxon>
        <taxon>Archangiaceae</taxon>
        <taxon>Archangium</taxon>
    </lineage>
</organism>
<keyword evidence="2" id="KW-1133">Transmembrane helix</keyword>
<keyword evidence="2" id="KW-0812">Transmembrane</keyword>
<feature type="transmembrane region" description="Helical" evidence="2">
    <location>
        <begin position="63"/>
        <end position="81"/>
    </location>
</feature>
<feature type="transmembrane region" description="Helical" evidence="2">
    <location>
        <begin position="143"/>
        <end position="163"/>
    </location>
</feature>
<evidence type="ECO:0000313" key="3">
    <source>
        <dbReference type="EMBL" id="PZR18460.1"/>
    </source>
</evidence>
<evidence type="ECO:0000256" key="1">
    <source>
        <dbReference type="SAM" id="MobiDB-lite"/>
    </source>
</evidence>
<comment type="caution">
    <text evidence="3">The sequence shown here is derived from an EMBL/GenBank/DDBJ whole genome shotgun (WGS) entry which is preliminary data.</text>
</comment>
<name>A0A2W5TS77_9BACT</name>
<accession>A0A2W5TS77</accession>